<accession>A0ABR2CQJ8</accession>
<comment type="caution">
    <text evidence="1">The sequence shown here is derived from an EMBL/GenBank/DDBJ whole genome shotgun (WGS) entry which is preliminary data.</text>
</comment>
<keyword evidence="2" id="KW-1185">Reference proteome</keyword>
<dbReference type="Proteomes" id="UP001472677">
    <property type="component" value="Unassembled WGS sequence"/>
</dbReference>
<dbReference type="EMBL" id="JBBPBM010000046">
    <property type="protein sequence ID" value="KAK8522000.1"/>
    <property type="molecule type" value="Genomic_DNA"/>
</dbReference>
<evidence type="ECO:0000313" key="2">
    <source>
        <dbReference type="Proteomes" id="UP001472677"/>
    </source>
</evidence>
<name>A0ABR2CQJ8_9ROSI</name>
<reference evidence="1 2" key="1">
    <citation type="journal article" date="2024" name="G3 (Bethesda)">
        <title>Genome assembly of Hibiscus sabdariffa L. provides insights into metabolisms of medicinal natural products.</title>
        <authorList>
            <person name="Kim T."/>
        </authorList>
    </citation>
    <scope>NUCLEOTIDE SEQUENCE [LARGE SCALE GENOMIC DNA]</scope>
    <source>
        <strain evidence="1">TK-2024</strain>
        <tissue evidence="1">Old leaves</tissue>
    </source>
</reference>
<protein>
    <submittedName>
        <fullName evidence="1">Uncharacterized protein</fullName>
    </submittedName>
</protein>
<proteinExistence type="predicted"/>
<organism evidence="1 2">
    <name type="scientific">Hibiscus sabdariffa</name>
    <name type="common">roselle</name>
    <dbReference type="NCBI Taxonomy" id="183260"/>
    <lineage>
        <taxon>Eukaryota</taxon>
        <taxon>Viridiplantae</taxon>
        <taxon>Streptophyta</taxon>
        <taxon>Embryophyta</taxon>
        <taxon>Tracheophyta</taxon>
        <taxon>Spermatophyta</taxon>
        <taxon>Magnoliopsida</taxon>
        <taxon>eudicotyledons</taxon>
        <taxon>Gunneridae</taxon>
        <taxon>Pentapetalae</taxon>
        <taxon>rosids</taxon>
        <taxon>malvids</taxon>
        <taxon>Malvales</taxon>
        <taxon>Malvaceae</taxon>
        <taxon>Malvoideae</taxon>
        <taxon>Hibiscus</taxon>
    </lineage>
</organism>
<gene>
    <name evidence="1" type="ORF">V6N12_066570</name>
</gene>
<evidence type="ECO:0000313" key="1">
    <source>
        <dbReference type="EMBL" id="KAK8522000.1"/>
    </source>
</evidence>
<sequence length="244" mass="28367">MKISWLKERLWRGCLLEVRHRFFQSEPDWFWSDVEDDGGGWRQRQRKLRLIGCQRLLNSHLVSLPLPVFPLWIHISKRFISDKTKNLNEIQLARRWKTLSSRGSVRSSDSILFGQANLDVLSYSEPLTHQHGFSLFISGFVDATIVYGKQNKCVVAVNLEARKAKRNKFLLESYWKNQATHLPWATATMKNCFSAMVEGFVLQGSGDKEEGVKWSLCFDYFPFDFYSSFGIPWSLQSDKCGRKS</sequence>